<dbReference type="SUPFAM" id="SSF53448">
    <property type="entry name" value="Nucleotide-diphospho-sugar transferases"/>
    <property type="match status" value="1"/>
</dbReference>
<keyword evidence="3" id="KW-0328">Glycosyltransferase</keyword>
<name>D7DZ30_NOSA0</name>
<gene>
    <name evidence="6" type="ordered locus">Aazo_4915</name>
</gene>
<dbReference type="eggNOG" id="COG1216">
    <property type="taxonomic scope" value="Bacteria"/>
</dbReference>
<dbReference type="GO" id="GO:0016757">
    <property type="term" value="F:glycosyltransferase activity"/>
    <property type="evidence" value="ECO:0007669"/>
    <property type="project" value="UniProtKB-KW"/>
</dbReference>
<dbReference type="HOGENOM" id="CLU_945935_0_0_3"/>
<dbReference type="PANTHER" id="PTHR43179">
    <property type="entry name" value="RHAMNOSYLTRANSFERASE WBBL"/>
    <property type="match status" value="1"/>
</dbReference>
<dbReference type="InterPro" id="IPR001173">
    <property type="entry name" value="Glyco_trans_2-like"/>
</dbReference>
<proteinExistence type="inferred from homology"/>
<evidence type="ECO:0000256" key="1">
    <source>
        <dbReference type="ARBA" id="ARBA00004776"/>
    </source>
</evidence>
<dbReference type="PANTHER" id="PTHR43179:SF12">
    <property type="entry name" value="GALACTOFURANOSYLTRANSFERASE GLFT2"/>
    <property type="match status" value="1"/>
</dbReference>
<dbReference type="Proteomes" id="UP000001511">
    <property type="component" value="Chromosome"/>
</dbReference>
<dbReference type="Pfam" id="PF00535">
    <property type="entry name" value="Glycos_transf_2"/>
    <property type="match status" value="1"/>
</dbReference>
<keyword evidence="7" id="KW-1185">Reference proteome</keyword>
<dbReference type="InterPro" id="IPR029044">
    <property type="entry name" value="Nucleotide-diphossugar_trans"/>
</dbReference>
<dbReference type="CDD" id="cd00761">
    <property type="entry name" value="Glyco_tranf_GTA_type"/>
    <property type="match status" value="1"/>
</dbReference>
<dbReference type="OrthoDB" id="9771846at2"/>
<comment type="pathway">
    <text evidence="1">Cell wall biogenesis; cell wall polysaccharide biosynthesis.</text>
</comment>
<accession>D7DZ30</accession>
<dbReference type="AlphaFoldDB" id="D7DZ30"/>
<feature type="domain" description="Glycosyltransferase 2-like" evidence="5">
    <location>
        <begin position="7"/>
        <end position="127"/>
    </location>
</feature>
<dbReference type="EMBL" id="CP002059">
    <property type="protein sequence ID" value="ADI66051.1"/>
    <property type="molecule type" value="Genomic_DNA"/>
</dbReference>
<dbReference type="STRING" id="551115.Aazo_4915"/>
<evidence type="ECO:0000259" key="5">
    <source>
        <dbReference type="Pfam" id="PF00535"/>
    </source>
</evidence>
<comment type="similarity">
    <text evidence="2">Belongs to the glycosyltransferase 2 family.</text>
</comment>
<evidence type="ECO:0000256" key="3">
    <source>
        <dbReference type="ARBA" id="ARBA00022676"/>
    </source>
</evidence>
<reference evidence="6 7" key="1">
    <citation type="journal article" date="2010" name="PLoS ONE">
        <title>Genome erosion in a nitrogen-fixing vertically transmitted endosymbiotic multicellular cyanobacterium.</title>
        <authorList>
            <person name="Ran L."/>
            <person name="Larsson J."/>
            <person name="Vigil-Stenman T."/>
            <person name="Nylander J.A."/>
            <person name="Ininbergs K."/>
            <person name="Zheng W.W."/>
            <person name="Lapidus A."/>
            <person name="Lowry S."/>
            <person name="Haselkorn R."/>
            <person name="Bergman B."/>
        </authorList>
    </citation>
    <scope>NUCLEOTIDE SEQUENCE [LARGE SCALE GENOMIC DNA]</scope>
    <source>
        <strain evidence="6 7">0708</strain>
    </source>
</reference>
<keyword evidence="4 6" id="KW-0808">Transferase</keyword>
<dbReference type="CAZy" id="GT2">
    <property type="family name" value="Glycosyltransferase Family 2"/>
</dbReference>
<organism evidence="6 7">
    <name type="scientific">Nostoc azollae (strain 0708)</name>
    <name type="common">Anabaena azollae (strain 0708)</name>
    <dbReference type="NCBI Taxonomy" id="551115"/>
    <lineage>
        <taxon>Bacteria</taxon>
        <taxon>Bacillati</taxon>
        <taxon>Cyanobacteriota</taxon>
        <taxon>Cyanophyceae</taxon>
        <taxon>Nostocales</taxon>
        <taxon>Nostocaceae</taxon>
        <taxon>Trichormus</taxon>
    </lineage>
</organism>
<dbReference type="RefSeq" id="WP_013193061.1">
    <property type="nucleotide sequence ID" value="NC_014248.1"/>
</dbReference>
<evidence type="ECO:0000256" key="2">
    <source>
        <dbReference type="ARBA" id="ARBA00006739"/>
    </source>
</evidence>
<evidence type="ECO:0000313" key="6">
    <source>
        <dbReference type="EMBL" id="ADI66051.1"/>
    </source>
</evidence>
<dbReference type="KEGG" id="naz:Aazo_4915"/>
<sequence>MNTCKVTVIIPTYNRLAKLLETLDKILNCNPRPDEIIIHIDGNDNTTEEGLKSRNFKTVKIIKSSIQVGPGGGRNIALSHATNPIIASFDDDSYPLDTNYFERLTKIFNSFPRAAIFLARIFHLHETILPAQPTSRWVSDFIGCGCAYRKEVFQQTTGYVNLPVAYGMEEVDLSLQLHHMRWGILESSWLRVFHNTQLEHHNNPRITAASIANLMLLAYLRYPMLFCWLGIGQCLSRIFWLIRHGRTSGIVEGLFLIPKLIRQYHHQRQPISAKSLLSYLHLRRNTVPVSSEKILLS</sequence>
<dbReference type="Gene3D" id="3.90.550.10">
    <property type="entry name" value="Spore Coat Polysaccharide Biosynthesis Protein SpsA, Chain A"/>
    <property type="match status" value="1"/>
</dbReference>
<protein>
    <submittedName>
        <fullName evidence="6">Glycosyl transferase family 2</fullName>
    </submittedName>
</protein>
<evidence type="ECO:0000313" key="7">
    <source>
        <dbReference type="Proteomes" id="UP000001511"/>
    </source>
</evidence>
<evidence type="ECO:0000256" key="4">
    <source>
        <dbReference type="ARBA" id="ARBA00022679"/>
    </source>
</evidence>